<comment type="caution">
    <text evidence="3">The sequence shown here is derived from an EMBL/GenBank/DDBJ whole genome shotgun (WGS) entry which is preliminary data.</text>
</comment>
<protein>
    <submittedName>
        <fullName evidence="3">Phthiodiolone/phenolphthiodiolone dimycocerosates ketoreductase</fullName>
    </submittedName>
</protein>
<name>A0A318H9B8_9MYCO</name>
<evidence type="ECO:0000259" key="2">
    <source>
        <dbReference type="Pfam" id="PF00296"/>
    </source>
</evidence>
<dbReference type="AlphaFoldDB" id="A0A318H9B8"/>
<keyword evidence="1" id="KW-0560">Oxidoreductase</keyword>
<dbReference type="InterPro" id="IPR036661">
    <property type="entry name" value="Luciferase-like_sf"/>
</dbReference>
<evidence type="ECO:0000313" key="4">
    <source>
        <dbReference type="Proteomes" id="UP000247781"/>
    </source>
</evidence>
<evidence type="ECO:0000256" key="1">
    <source>
        <dbReference type="ARBA" id="ARBA00023002"/>
    </source>
</evidence>
<reference evidence="4" key="1">
    <citation type="submission" date="2018-05" db="EMBL/GenBank/DDBJ databases">
        <authorList>
            <person name="Deangelis K."/>
            <person name="Huntemann M."/>
            <person name="Clum A."/>
            <person name="Pillay M."/>
            <person name="Palaniappan K."/>
            <person name="Varghese N."/>
            <person name="Mikhailova N."/>
            <person name="Stamatis D."/>
            <person name="Reddy T."/>
            <person name="Daum C."/>
            <person name="Shapiro N."/>
            <person name="Ivanova N."/>
            <person name="Kyrpides N."/>
            <person name="Woyke T."/>
        </authorList>
    </citation>
    <scope>NUCLEOTIDE SEQUENCE [LARGE SCALE GENOMIC DNA]</scope>
    <source>
        <strain evidence="4">GAS496</strain>
    </source>
</reference>
<dbReference type="InterPro" id="IPR050564">
    <property type="entry name" value="F420-G6PD/mer"/>
</dbReference>
<dbReference type="EMBL" id="QJJU01000025">
    <property type="protein sequence ID" value="PXX02358.1"/>
    <property type="molecule type" value="Genomic_DNA"/>
</dbReference>
<keyword evidence="4" id="KW-1185">Reference proteome</keyword>
<dbReference type="CDD" id="cd01097">
    <property type="entry name" value="Tetrahydromethanopterin_reductase"/>
    <property type="match status" value="1"/>
</dbReference>
<dbReference type="Pfam" id="PF00296">
    <property type="entry name" value="Bac_luciferase"/>
    <property type="match status" value="1"/>
</dbReference>
<dbReference type="Proteomes" id="UP000247781">
    <property type="component" value="Unassembled WGS sequence"/>
</dbReference>
<evidence type="ECO:0000313" key="3">
    <source>
        <dbReference type="EMBL" id="PXX02358.1"/>
    </source>
</evidence>
<organism evidence="3 4">
    <name type="scientific">Mycolicibacterium moriokaense</name>
    <dbReference type="NCBI Taxonomy" id="39691"/>
    <lineage>
        <taxon>Bacteria</taxon>
        <taxon>Bacillati</taxon>
        <taxon>Actinomycetota</taxon>
        <taxon>Actinomycetes</taxon>
        <taxon>Mycobacteriales</taxon>
        <taxon>Mycobacteriaceae</taxon>
        <taxon>Mycolicibacterium</taxon>
    </lineage>
</organism>
<dbReference type="OrthoDB" id="9775082at2"/>
<accession>A0A318H9B8</accession>
<dbReference type="PANTHER" id="PTHR43244:SF1">
    <property type="entry name" value="5,10-METHYLENETETRAHYDROMETHANOPTERIN REDUCTASE"/>
    <property type="match status" value="1"/>
</dbReference>
<feature type="domain" description="Luciferase-like" evidence="2">
    <location>
        <begin position="36"/>
        <end position="347"/>
    </location>
</feature>
<dbReference type="RefSeq" id="WP_110319180.1">
    <property type="nucleotide sequence ID" value="NZ_QJJU01000025.1"/>
</dbReference>
<proteinExistence type="predicted"/>
<dbReference type="GO" id="GO:0016705">
    <property type="term" value="F:oxidoreductase activity, acting on paired donors, with incorporation or reduction of molecular oxygen"/>
    <property type="evidence" value="ECO:0007669"/>
    <property type="project" value="InterPro"/>
</dbReference>
<dbReference type="SUPFAM" id="SSF51679">
    <property type="entry name" value="Bacterial luciferase-like"/>
    <property type="match status" value="1"/>
</dbReference>
<dbReference type="InterPro" id="IPR011251">
    <property type="entry name" value="Luciferase-like_dom"/>
</dbReference>
<sequence length="386" mass="42536">MAEFRVGLMDPVMAARPTVDAFSRANYLGAVASRVDSYWVSDHINGQTPRPLWDKKYTTAARLLRSPDAAMEAWTLLGSLAARRRFNRMRLGIGVTDTGKRHPAVTAQSAATLHLMTRGRAILGIGPGERVGNEPYGVDWSKPVARFEEALATIRALWDSNGELVNRDSPFFPLRDAIFDLPPYKGKWPEIWIAAHGPRMLRATGRYGDAWFPGFAHRPQDYAQRLEVIRTAASDAGRDPTSITPAFWMPVIAASSRDAVDAALESTMVKAWALNAPSEFYAHHGAEHPLGAGFAGMQDHVAFTMDEHTIREKSAQVPLSVVKGMFLNGTPAEVLEQAAVWRDHGVRYIVVINFGPMQPSVRTALRTLLPFNKVVSGLKRLGDARA</sequence>
<reference evidence="3 4" key="2">
    <citation type="submission" date="2018-06" db="EMBL/GenBank/DDBJ databases">
        <title>Sequencing of bacterial isolates from soil warming experiment in Harvard Forest, Massachusetts, USA.</title>
        <authorList>
            <person name="Deangelis K.PhD."/>
        </authorList>
    </citation>
    <scope>NUCLEOTIDE SEQUENCE [LARGE SCALE GENOMIC DNA]</scope>
    <source>
        <strain evidence="3 4">GAS496</strain>
    </source>
</reference>
<dbReference type="PANTHER" id="PTHR43244">
    <property type="match status" value="1"/>
</dbReference>
<gene>
    <name evidence="3" type="ORF">C8E89_12520</name>
</gene>
<dbReference type="Gene3D" id="3.20.20.30">
    <property type="entry name" value="Luciferase-like domain"/>
    <property type="match status" value="1"/>
</dbReference>